<organism evidence="4 5">
    <name type="scientific">Extremus antarcticus</name>
    <dbReference type="NCBI Taxonomy" id="702011"/>
    <lineage>
        <taxon>Eukaryota</taxon>
        <taxon>Fungi</taxon>
        <taxon>Dikarya</taxon>
        <taxon>Ascomycota</taxon>
        <taxon>Pezizomycotina</taxon>
        <taxon>Dothideomycetes</taxon>
        <taxon>Dothideomycetidae</taxon>
        <taxon>Mycosphaerellales</taxon>
        <taxon>Extremaceae</taxon>
        <taxon>Extremus</taxon>
    </lineage>
</organism>
<dbReference type="InterPro" id="IPR001623">
    <property type="entry name" value="DnaJ_domain"/>
</dbReference>
<dbReference type="GO" id="GO:0051082">
    <property type="term" value="F:unfolded protein binding"/>
    <property type="evidence" value="ECO:0007669"/>
    <property type="project" value="TreeGrafter"/>
</dbReference>
<name>A0AAJ0LW95_9PEZI</name>
<dbReference type="EMBL" id="JAWDJX010000002">
    <property type="protein sequence ID" value="KAK3057875.1"/>
    <property type="molecule type" value="Genomic_DNA"/>
</dbReference>
<dbReference type="GO" id="GO:0042026">
    <property type="term" value="P:protein refolding"/>
    <property type="evidence" value="ECO:0007669"/>
    <property type="project" value="TreeGrafter"/>
</dbReference>
<dbReference type="InterPro" id="IPR036869">
    <property type="entry name" value="J_dom_sf"/>
</dbReference>
<feature type="region of interest" description="Disordered" evidence="2">
    <location>
        <begin position="178"/>
        <end position="198"/>
    </location>
</feature>
<reference evidence="4" key="1">
    <citation type="submission" date="2023-04" db="EMBL/GenBank/DDBJ databases">
        <title>Black Yeasts Isolated from many extreme environments.</title>
        <authorList>
            <person name="Coleine C."/>
            <person name="Stajich J.E."/>
            <person name="Selbmann L."/>
        </authorList>
    </citation>
    <scope>NUCLEOTIDE SEQUENCE</scope>
    <source>
        <strain evidence="4">CCFEE 5312</strain>
    </source>
</reference>
<evidence type="ECO:0000313" key="4">
    <source>
        <dbReference type="EMBL" id="KAK3057875.1"/>
    </source>
</evidence>
<feature type="coiled-coil region" evidence="1">
    <location>
        <begin position="122"/>
        <end position="149"/>
    </location>
</feature>
<dbReference type="SUPFAM" id="SSF46565">
    <property type="entry name" value="Chaperone J-domain"/>
    <property type="match status" value="1"/>
</dbReference>
<evidence type="ECO:0000256" key="2">
    <source>
        <dbReference type="SAM" id="MobiDB-lite"/>
    </source>
</evidence>
<comment type="caution">
    <text evidence="4">The sequence shown here is derived from an EMBL/GenBank/DDBJ whole genome shotgun (WGS) entry which is preliminary data.</text>
</comment>
<proteinExistence type="predicted"/>
<evidence type="ECO:0000313" key="5">
    <source>
        <dbReference type="Proteomes" id="UP001271007"/>
    </source>
</evidence>
<keyword evidence="1" id="KW-0175">Coiled coil</keyword>
<dbReference type="Gene3D" id="1.10.287.110">
    <property type="entry name" value="DnaJ domain"/>
    <property type="match status" value="1"/>
</dbReference>
<dbReference type="PANTHER" id="PTHR43096">
    <property type="entry name" value="DNAJ HOMOLOG 1, MITOCHONDRIAL-RELATED"/>
    <property type="match status" value="1"/>
</dbReference>
<gene>
    <name evidence="4" type="ORF">LTR09_000950</name>
</gene>
<dbReference type="AlphaFoldDB" id="A0AAJ0LW95"/>
<dbReference type="CDD" id="cd06257">
    <property type="entry name" value="DnaJ"/>
    <property type="match status" value="1"/>
</dbReference>
<feature type="region of interest" description="Disordered" evidence="2">
    <location>
        <begin position="333"/>
        <end position="357"/>
    </location>
</feature>
<accession>A0AAJ0LW95</accession>
<evidence type="ECO:0000256" key="1">
    <source>
        <dbReference type="SAM" id="Coils"/>
    </source>
</evidence>
<feature type="compositionally biased region" description="Basic and acidic residues" evidence="2">
    <location>
        <begin position="291"/>
        <end position="313"/>
    </location>
</feature>
<dbReference type="PROSITE" id="PS50076">
    <property type="entry name" value="DNAJ_2"/>
    <property type="match status" value="1"/>
</dbReference>
<dbReference type="PANTHER" id="PTHR43096:SF10">
    <property type="entry name" value="CHAPERONE PROTEIN DNAJ A6, CHLOROPLASTIC"/>
    <property type="match status" value="1"/>
</dbReference>
<feature type="compositionally biased region" description="Polar residues" evidence="2">
    <location>
        <begin position="342"/>
        <end position="357"/>
    </location>
</feature>
<dbReference type="InterPro" id="IPR018253">
    <property type="entry name" value="DnaJ_domain_CS"/>
</dbReference>
<dbReference type="PRINTS" id="PR00625">
    <property type="entry name" value="JDOMAIN"/>
</dbReference>
<evidence type="ECO:0000259" key="3">
    <source>
        <dbReference type="PROSITE" id="PS50076"/>
    </source>
</evidence>
<dbReference type="GO" id="GO:0005737">
    <property type="term" value="C:cytoplasm"/>
    <property type="evidence" value="ECO:0007669"/>
    <property type="project" value="TreeGrafter"/>
</dbReference>
<keyword evidence="5" id="KW-1185">Reference proteome</keyword>
<dbReference type="SMART" id="SM00271">
    <property type="entry name" value="DnaJ"/>
    <property type="match status" value="1"/>
</dbReference>
<feature type="domain" description="J" evidence="3">
    <location>
        <begin position="9"/>
        <end position="73"/>
    </location>
</feature>
<feature type="region of interest" description="Disordered" evidence="2">
    <location>
        <begin position="291"/>
        <end position="318"/>
    </location>
</feature>
<dbReference type="PROSITE" id="PS00636">
    <property type="entry name" value="DNAJ_1"/>
    <property type="match status" value="1"/>
</dbReference>
<dbReference type="Pfam" id="PF00226">
    <property type="entry name" value="DnaJ"/>
    <property type="match status" value="1"/>
</dbReference>
<dbReference type="Proteomes" id="UP001271007">
    <property type="component" value="Unassembled WGS sequence"/>
</dbReference>
<sequence length="357" mass="41661">MAPVPVTEDYYEVLKVGQKATAEQIKSSYKRLAFDRHPDRNANVGSTQAFQLLGQAYETLKDDTTRRQYDLIYPSITQNLKDAHNTQATASASQSAAIREAAQVVALQKTKDERRARWTTRRQTFESSIFELQRSIRRLEQEVKNLASIAAAEAAAEAQKNSWGTWFLSPLYKKVEESEDEKARKDRDRQERKIQKDMKERRLESLQFQLREGERLLKQAKQEFDTDDLRDDQTIAAIETRARAREARERQEKERVERERHARIWEQQRQEREKEAQEAREIMRKHQAKARAEELARKEELRRQQDAAADELRGLPGLFEEGMRDMQEEAGTEIFGQHSNKKSTSALRVTTTIRLGQ</sequence>
<protein>
    <recommendedName>
        <fullName evidence="3">J domain-containing protein</fullName>
    </recommendedName>
</protein>